<dbReference type="Proteomes" id="UP000321899">
    <property type="component" value="Unassembled WGS sequence"/>
</dbReference>
<sequence length="158" mass="17251">MTSKRPAFCIEKALDADIPAMVELLAGLFTLEADFTPDAAKQAAGLSALIREKKALVLTARQENRVIGMVTVQCLISTAEGGEVGLLEDLVVKKGLRGRGIGTALIQEAVRWCRDQGMTRIQLLADRSNTQALVFYHHTGWQATQLVALRHPIPMKQS</sequence>
<gene>
    <name evidence="4" type="ORF">FIM25_08440</name>
</gene>
<dbReference type="InterPro" id="IPR000182">
    <property type="entry name" value="GNAT_dom"/>
</dbReference>
<dbReference type="InterPro" id="IPR050832">
    <property type="entry name" value="Bact_Acetyltransf"/>
</dbReference>
<dbReference type="Pfam" id="PF00583">
    <property type="entry name" value="Acetyltransf_1"/>
    <property type="match status" value="1"/>
</dbReference>
<proteinExistence type="predicted"/>
<dbReference type="RefSeq" id="WP_139448236.1">
    <property type="nucleotide sequence ID" value="NZ_VDMB01000009.1"/>
</dbReference>
<keyword evidence="5" id="KW-1185">Reference proteome</keyword>
<evidence type="ECO:0000256" key="2">
    <source>
        <dbReference type="ARBA" id="ARBA00023315"/>
    </source>
</evidence>
<dbReference type="PANTHER" id="PTHR43877:SF2">
    <property type="entry name" value="AMINOALKYLPHOSPHONATE N-ACETYLTRANSFERASE-RELATED"/>
    <property type="match status" value="1"/>
</dbReference>
<dbReference type="Gene3D" id="3.40.630.30">
    <property type="match status" value="1"/>
</dbReference>
<evidence type="ECO:0000259" key="3">
    <source>
        <dbReference type="PROSITE" id="PS51186"/>
    </source>
</evidence>
<evidence type="ECO:0000313" key="4">
    <source>
        <dbReference type="EMBL" id="TYT74619.1"/>
    </source>
</evidence>
<dbReference type="GO" id="GO:0016747">
    <property type="term" value="F:acyltransferase activity, transferring groups other than amino-acyl groups"/>
    <property type="evidence" value="ECO:0007669"/>
    <property type="project" value="InterPro"/>
</dbReference>
<dbReference type="PROSITE" id="PS51186">
    <property type="entry name" value="GNAT"/>
    <property type="match status" value="1"/>
</dbReference>
<dbReference type="InterPro" id="IPR016181">
    <property type="entry name" value="Acyl_CoA_acyltransferase"/>
</dbReference>
<dbReference type="PANTHER" id="PTHR43877">
    <property type="entry name" value="AMINOALKYLPHOSPHONATE N-ACETYLTRANSFERASE-RELATED-RELATED"/>
    <property type="match status" value="1"/>
</dbReference>
<evidence type="ECO:0000256" key="1">
    <source>
        <dbReference type="ARBA" id="ARBA00022679"/>
    </source>
</evidence>
<dbReference type="EMBL" id="VDMB01000009">
    <property type="protein sequence ID" value="TYT74619.1"/>
    <property type="molecule type" value="Genomic_DNA"/>
</dbReference>
<evidence type="ECO:0000313" key="5">
    <source>
        <dbReference type="Proteomes" id="UP000321899"/>
    </source>
</evidence>
<dbReference type="CDD" id="cd04301">
    <property type="entry name" value="NAT_SF"/>
    <property type="match status" value="1"/>
</dbReference>
<feature type="domain" description="N-acetyltransferase" evidence="3">
    <location>
        <begin position="16"/>
        <end position="158"/>
    </location>
</feature>
<keyword evidence="2" id="KW-0012">Acyltransferase</keyword>
<name>A0A5Q4VA69_9BACT</name>
<dbReference type="SUPFAM" id="SSF55729">
    <property type="entry name" value="Acyl-CoA N-acyltransferases (Nat)"/>
    <property type="match status" value="1"/>
</dbReference>
<reference evidence="4 5" key="1">
    <citation type="submission" date="2019-06" db="EMBL/GenBank/DDBJ databases">
        <title>Desulfobotulus mexicanus sp. nov., a novel sulfate-reducing bacterium isolated from the sediment of an alkaline crater lake in Mexico.</title>
        <authorList>
            <person name="Hirschler-Rea A."/>
        </authorList>
    </citation>
    <scope>NUCLEOTIDE SEQUENCE [LARGE SCALE GENOMIC DNA]</scope>
    <source>
        <strain evidence="4 5">PAR22N</strain>
    </source>
</reference>
<dbReference type="OrthoDB" id="9805924at2"/>
<comment type="caution">
    <text evidence="4">The sequence shown here is derived from an EMBL/GenBank/DDBJ whole genome shotgun (WGS) entry which is preliminary data.</text>
</comment>
<accession>A0A5Q4VA69</accession>
<dbReference type="AlphaFoldDB" id="A0A5Q4VA69"/>
<keyword evidence="1 4" id="KW-0808">Transferase</keyword>
<organism evidence="4 5">
    <name type="scientific">Desulfobotulus mexicanus</name>
    <dbReference type="NCBI Taxonomy" id="2586642"/>
    <lineage>
        <taxon>Bacteria</taxon>
        <taxon>Pseudomonadati</taxon>
        <taxon>Thermodesulfobacteriota</taxon>
        <taxon>Desulfobacteria</taxon>
        <taxon>Desulfobacterales</taxon>
        <taxon>Desulfobacteraceae</taxon>
        <taxon>Desulfobotulus</taxon>
    </lineage>
</organism>
<protein>
    <submittedName>
        <fullName evidence="4">GNAT family N-acetyltransferase</fullName>
    </submittedName>
</protein>